<evidence type="ECO:0000313" key="3">
    <source>
        <dbReference type="Proteomes" id="UP001302812"/>
    </source>
</evidence>
<keyword evidence="1" id="KW-1133">Transmembrane helix</keyword>
<gene>
    <name evidence="2" type="ORF">N656DRAFT_785385</name>
</gene>
<dbReference type="EMBL" id="MU853375">
    <property type="protein sequence ID" value="KAK4107374.1"/>
    <property type="molecule type" value="Genomic_DNA"/>
</dbReference>
<evidence type="ECO:0000256" key="1">
    <source>
        <dbReference type="SAM" id="Phobius"/>
    </source>
</evidence>
<feature type="transmembrane region" description="Helical" evidence="1">
    <location>
        <begin position="264"/>
        <end position="285"/>
    </location>
</feature>
<dbReference type="RefSeq" id="XP_064664944.1">
    <property type="nucleotide sequence ID" value="XM_064816371.1"/>
</dbReference>
<feature type="transmembrane region" description="Helical" evidence="1">
    <location>
        <begin position="233"/>
        <end position="252"/>
    </location>
</feature>
<comment type="caution">
    <text evidence="2">The sequence shown here is derived from an EMBL/GenBank/DDBJ whole genome shotgun (WGS) entry which is preliminary data.</text>
</comment>
<accession>A0AAN6QEL8</accession>
<dbReference type="AlphaFoldDB" id="A0AAN6QEL8"/>
<dbReference type="GeneID" id="89940496"/>
<keyword evidence="3" id="KW-1185">Reference proteome</keyword>
<evidence type="ECO:0000313" key="2">
    <source>
        <dbReference type="EMBL" id="KAK4107374.1"/>
    </source>
</evidence>
<keyword evidence="1" id="KW-0472">Membrane</keyword>
<sequence length="302" mass="33242">MFTGTHPRPPVASRPRDILFVPAQLFQNGYVDFMPHAVQMSTLAGPPRTSMLDDLCFYLQRHSSQLSKNNLPDAAAVFAKKIVAAHYLQLYNFTRSVTSHVQFHVSRLDRTGMDFLESSFVGAGQWSDAQALERRASEYCADIEDIMLQCDIPLKDCPDPASCAVPYPSSSQQTAGVVVTAPAWDDSSADFQVLRMRLADVRRRAELLNASVMGLASMSGNQQALREARNTKALTLVGLVFIPLAYTATLFSMTEPFGPGGERFWVYFAVSLPLIVCVFGGYIAMDAYGAGAFSLRSFSLLR</sequence>
<keyword evidence="1" id="KW-0812">Transmembrane</keyword>
<reference evidence="2" key="1">
    <citation type="journal article" date="2023" name="Mol. Phylogenet. Evol.">
        <title>Genome-scale phylogeny and comparative genomics of the fungal order Sordariales.</title>
        <authorList>
            <person name="Hensen N."/>
            <person name="Bonometti L."/>
            <person name="Westerberg I."/>
            <person name="Brannstrom I.O."/>
            <person name="Guillou S."/>
            <person name="Cros-Aarteil S."/>
            <person name="Calhoun S."/>
            <person name="Haridas S."/>
            <person name="Kuo A."/>
            <person name="Mondo S."/>
            <person name="Pangilinan J."/>
            <person name="Riley R."/>
            <person name="LaButti K."/>
            <person name="Andreopoulos B."/>
            <person name="Lipzen A."/>
            <person name="Chen C."/>
            <person name="Yan M."/>
            <person name="Daum C."/>
            <person name="Ng V."/>
            <person name="Clum A."/>
            <person name="Steindorff A."/>
            <person name="Ohm R.A."/>
            <person name="Martin F."/>
            <person name="Silar P."/>
            <person name="Natvig D.O."/>
            <person name="Lalanne C."/>
            <person name="Gautier V."/>
            <person name="Ament-Velasquez S.L."/>
            <person name="Kruys A."/>
            <person name="Hutchinson M.I."/>
            <person name="Powell A.J."/>
            <person name="Barry K."/>
            <person name="Miller A.N."/>
            <person name="Grigoriev I.V."/>
            <person name="Debuchy R."/>
            <person name="Gladieux P."/>
            <person name="Hiltunen Thoren M."/>
            <person name="Johannesson H."/>
        </authorList>
    </citation>
    <scope>NUCLEOTIDE SEQUENCE</scope>
    <source>
        <strain evidence="2">CBS 508.74</strain>
    </source>
</reference>
<name>A0AAN6QEL8_9PEZI</name>
<dbReference type="Proteomes" id="UP001302812">
    <property type="component" value="Unassembled WGS sequence"/>
</dbReference>
<proteinExistence type="predicted"/>
<organism evidence="2 3">
    <name type="scientific">Canariomyces notabilis</name>
    <dbReference type="NCBI Taxonomy" id="2074819"/>
    <lineage>
        <taxon>Eukaryota</taxon>
        <taxon>Fungi</taxon>
        <taxon>Dikarya</taxon>
        <taxon>Ascomycota</taxon>
        <taxon>Pezizomycotina</taxon>
        <taxon>Sordariomycetes</taxon>
        <taxon>Sordariomycetidae</taxon>
        <taxon>Sordariales</taxon>
        <taxon>Chaetomiaceae</taxon>
        <taxon>Canariomyces</taxon>
    </lineage>
</organism>
<reference evidence="2" key="2">
    <citation type="submission" date="2023-05" db="EMBL/GenBank/DDBJ databases">
        <authorList>
            <consortium name="Lawrence Berkeley National Laboratory"/>
            <person name="Steindorff A."/>
            <person name="Hensen N."/>
            <person name="Bonometti L."/>
            <person name="Westerberg I."/>
            <person name="Brannstrom I.O."/>
            <person name="Guillou S."/>
            <person name="Cros-Aarteil S."/>
            <person name="Calhoun S."/>
            <person name="Haridas S."/>
            <person name="Kuo A."/>
            <person name="Mondo S."/>
            <person name="Pangilinan J."/>
            <person name="Riley R."/>
            <person name="Labutti K."/>
            <person name="Andreopoulos B."/>
            <person name="Lipzen A."/>
            <person name="Chen C."/>
            <person name="Yanf M."/>
            <person name="Daum C."/>
            <person name="Ng V."/>
            <person name="Clum A."/>
            <person name="Ohm R."/>
            <person name="Martin F."/>
            <person name="Silar P."/>
            <person name="Natvig D."/>
            <person name="Lalanne C."/>
            <person name="Gautier V."/>
            <person name="Ament-Velasquez S.L."/>
            <person name="Kruys A."/>
            <person name="Hutchinson M.I."/>
            <person name="Powell A.J."/>
            <person name="Barry K."/>
            <person name="Miller A.N."/>
            <person name="Grigoriev I.V."/>
            <person name="Debuchy R."/>
            <person name="Gladieux P."/>
            <person name="Thoren M.H."/>
            <person name="Johannesson H."/>
        </authorList>
    </citation>
    <scope>NUCLEOTIDE SEQUENCE</scope>
    <source>
        <strain evidence="2">CBS 508.74</strain>
    </source>
</reference>
<protein>
    <submittedName>
        <fullName evidence="2">Uncharacterized protein</fullName>
    </submittedName>
</protein>
<dbReference type="Gene3D" id="1.20.58.340">
    <property type="entry name" value="Magnesium transport protein CorA, transmembrane region"/>
    <property type="match status" value="1"/>
</dbReference>